<evidence type="ECO:0000313" key="4">
    <source>
        <dbReference type="Proteomes" id="UP000199482"/>
    </source>
</evidence>
<organism evidence="3 4">
    <name type="scientific">Agromyces flavus</name>
    <dbReference type="NCBI Taxonomy" id="589382"/>
    <lineage>
        <taxon>Bacteria</taxon>
        <taxon>Bacillati</taxon>
        <taxon>Actinomycetota</taxon>
        <taxon>Actinomycetes</taxon>
        <taxon>Micrococcales</taxon>
        <taxon>Microbacteriaceae</taxon>
        <taxon>Agromyces</taxon>
    </lineage>
</organism>
<dbReference type="Proteomes" id="UP000893823">
    <property type="component" value="Unassembled WGS sequence"/>
</dbReference>
<keyword evidence="5" id="KW-1185">Reference proteome</keyword>
<evidence type="ECO:0000313" key="2">
    <source>
        <dbReference type="EMBL" id="MCP2366663.1"/>
    </source>
</evidence>
<evidence type="ECO:0000313" key="3">
    <source>
        <dbReference type="EMBL" id="SDT19791.1"/>
    </source>
</evidence>
<dbReference type="EMBL" id="LT629755">
    <property type="protein sequence ID" value="SDT19791.1"/>
    <property type="molecule type" value="Genomic_DNA"/>
</dbReference>
<evidence type="ECO:0000313" key="5">
    <source>
        <dbReference type="Proteomes" id="UP000893823"/>
    </source>
</evidence>
<protein>
    <submittedName>
        <fullName evidence="3">Uncharacterized protein</fullName>
    </submittedName>
</protein>
<dbReference type="STRING" id="589382.SAMN04489721_2738"/>
<gene>
    <name evidence="2" type="ORF">BCL57_000805</name>
    <name evidence="3" type="ORF">SAMN04489721_2738</name>
</gene>
<reference evidence="3" key="2">
    <citation type="submission" date="2016-10" db="EMBL/GenBank/DDBJ databases">
        <authorList>
            <person name="de Groot N.N."/>
        </authorList>
    </citation>
    <scope>NUCLEOTIDE SEQUENCE [LARGE SCALE GENOMIC DNA]</scope>
    <source>
        <strain evidence="3">CPCC 202695</strain>
    </source>
</reference>
<dbReference type="Proteomes" id="UP000199482">
    <property type="component" value="Chromosome I"/>
</dbReference>
<accession>A0A1H1YEI3</accession>
<dbReference type="EMBL" id="SODL02000001">
    <property type="protein sequence ID" value="MCP2366663.1"/>
    <property type="molecule type" value="Genomic_DNA"/>
</dbReference>
<reference evidence="2" key="3">
    <citation type="submission" date="2022-06" db="EMBL/GenBank/DDBJ databases">
        <title>Genomic Encyclopedia of Type Strains, Phase III (KMG-III): the genomes of soil and plant-associated and newly described type strains.</title>
        <authorList>
            <person name="Whitman W."/>
        </authorList>
    </citation>
    <scope>NUCLEOTIDE SEQUENCE</scope>
    <source>
        <strain evidence="2">CPCC 202695</strain>
    </source>
</reference>
<sequence length="217" mass="23133">MDGYLRPPIESPVFHDEDGAPIPYGRRWDGGDPTPESYSRTSHLDRFLPLHDVAEALIAHLVEHYAVGVDDDLGAASDLIHPRDDVVRAIRLTPADAAAAPLTFVFTSFPSVILHAGALHDFLFPVCGCDACDEGVEYLADELEWHVQAVVDGGYREQVVPSSGHGVAFSLSVPGVGSQSGSARADDLPREAVAAALAALPPGGMWAPWPRRPAPIS</sequence>
<name>A0A1H1YEI3_9MICO</name>
<dbReference type="AlphaFoldDB" id="A0A1H1YEI3"/>
<dbReference type="OrthoDB" id="3290597at2"/>
<evidence type="ECO:0000256" key="1">
    <source>
        <dbReference type="SAM" id="MobiDB-lite"/>
    </source>
</evidence>
<proteinExistence type="predicted"/>
<dbReference type="InterPro" id="IPR045773">
    <property type="entry name" value="DUF6226"/>
</dbReference>
<reference evidence="4" key="1">
    <citation type="submission" date="2016-10" db="EMBL/GenBank/DDBJ databases">
        <authorList>
            <person name="Varghese N."/>
            <person name="Submissions S."/>
        </authorList>
    </citation>
    <scope>NUCLEOTIDE SEQUENCE [LARGE SCALE GENOMIC DNA]</scope>
    <source>
        <strain evidence="4">CPCC 202695</strain>
    </source>
</reference>
<dbReference type="Pfam" id="PF19736">
    <property type="entry name" value="DUF6226"/>
    <property type="match status" value="1"/>
</dbReference>
<feature type="region of interest" description="Disordered" evidence="1">
    <location>
        <begin position="10"/>
        <end position="37"/>
    </location>
</feature>
<dbReference type="RefSeq" id="WP_092673501.1">
    <property type="nucleotide sequence ID" value="NZ_BMDN01000001.1"/>
</dbReference>